<dbReference type="EMBL" id="CP114280">
    <property type="protein sequence ID" value="WFN55694.1"/>
    <property type="molecule type" value="Genomic_DNA"/>
</dbReference>
<evidence type="ECO:0000256" key="8">
    <source>
        <dbReference type="ARBA" id="ARBA00022475"/>
    </source>
</evidence>
<evidence type="ECO:0000256" key="7">
    <source>
        <dbReference type="ARBA" id="ARBA00019608"/>
    </source>
</evidence>
<evidence type="ECO:0000313" key="21">
    <source>
        <dbReference type="Proteomes" id="UP001219630"/>
    </source>
</evidence>
<dbReference type="InterPro" id="IPR036265">
    <property type="entry name" value="HIT-like_sf"/>
</dbReference>
<proteinExistence type="inferred from homology"/>
<dbReference type="PIRSF" id="PIRSF001273">
    <property type="entry name" value="CDH"/>
    <property type="match status" value="1"/>
</dbReference>
<evidence type="ECO:0000256" key="16">
    <source>
        <dbReference type="ARBA" id="ARBA00023264"/>
    </source>
</evidence>
<evidence type="ECO:0000256" key="13">
    <source>
        <dbReference type="ARBA" id="ARBA00023098"/>
    </source>
</evidence>
<evidence type="ECO:0000256" key="5">
    <source>
        <dbReference type="ARBA" id="ARBA00006435"/>
    </source>
</evidence>
<evidence type="ECO:0000256" key="11">
    <source>
        <dbReference type="ARBA" id="ARBA00022801"/>
    </source>
</evidence>
<dbReference type="Proteomes" id="UP001219630">
    <property type="component" value="Chromosome"/>
</dbReference>
<dbReference type="GO" id="GO:0008715">
    <property type="term" value="F:CDP-diacylglycerol diphosphatase activity"/>
    <property type="evidence" value="ECO:0007669"/>
    <property type="project" value="UniProtKB-EC"/>
</dbReference>
<keyword evidence="21" id="KW-1185">Reference proteome</keyword>
<protein>
    <recommendedName>
        <fullName evidence="7">CDP-diacylglycerol pyrophosphatase</fullName>
        <ecNumber evidence="6">3.6.1.26</ecNumber>
    </recommendedName>
    <alternativeName>
        <fullName evidence="17">CDP-diacylglycerol phosphatidylhydrolase</fullName>
    </alternativeName>
    <alternativeName>
        <fullName evidence="18">CDP-diglyceride hydrolase</fullName>
    </alternativeName>
</protein>
<evidence type="ECO:0000256" key="19">
    <source>
        <dbReference type="SAM" id="Phobius"/>
    </source>
</evidence>
<keyword evidence="12 19" id="KW-1133">Transmembrane helix</keyword>
<dbReference type="NCBIfam" id="NF003986">
    <property type="entry name" value="PRK05471.1-5"/>
    <property type="match status" value="1"/>
</dbReference>
<organism evidence="20 21">
    <name type="scientific">Dickeya lacustris</name>
    <dbReference type="NCBI Taxonomy" id="2259638"/>
    <lineage>
        <taxon>Bacteria</taxon>
        <taxon>Pseudomonadati</taxon>
        <taxon>Pseudomonadota</taxon>
        <taxon>Gammaproteobacteria</taxon>
        <taxon>Enterobacterales</taxon>
        <taxon>Pectobacteriaceae</taxon>
        <taxon>Dickeya</taxon>
    </lineage>
</organism>
<accession>A0ABY8G6Z0</accession>
<keyword evidence="13" id="KW-0443">Lipid metabolism</keyword>
<evidence type="ECO:0000256" key="6">
    <source>
        <dbReference type="ARBA" id="ARBA00012375"/>
    </source>
</evidence>
<gene>
    <name evidence="20" type="ORF">O1Q98_19350</name>
</gene>
<evidence type="ECO:0000256" key="15">
    <source>
        <dbReference type="ARBA" id="ARBA00023209"/>
    </source>
</evidence>
<evidence type="ECO:0000256" key="3">
    <source>
        <dbReference type="ARBA" id="ARBA00004927"/>
    </source>
</evidence>
<sequence length="258" mass="28620">MMRQPRQTAYLSGLLICVLLVALILALWRPFTRRGNSDALWMIVSQQCVPHQQQNGSPAPCLAVDLSQHVALLKDRRGPYHNLLIPTERVSGMESPRLLQPETPNYFAAAWRYRHALSQQRGAPIQDEHIALAINSLYGRTQNQLHIHTACLAPAVYQTLRDEAPALGAVWQPLPAPLSGHTYLALKLAGQTPDSVKPFMLLGRYVQQHHDSLDNYGLALSVNAQGDTLLLAVRRDLTGLIHRGSAEELLDVNCVLAQ</sequence>
<dbReference type="RefSeq" id="WP_125259920.1">
    <property type="nucleotide sequence ID" value="NZ_CP114280.1"/>
</dbReference>
<keyword evidence="11 20" id="KW-0378">Hydrolase</keyword>
<evidence type="ECO:0000256" key="4">
    <source>
        <dbReference type="ARBA" id="ARBA00005189"/>
    </source>
</evidence>
<evidence type="ECO:0000313" key="20">
    <source>
        <dbReference type="EMBL" id="WFN55694.1"/>
    </source>
</evidence>
<evidence type="ECO:0000256" key="17">
    <source>
        <dbReference type="ARBA" id="ARBA00032888"/>
    </source>
</evidence>
<keyword evidence="9" id="KW-0444">Lipid biosynthesis</keyword>
<comment type="subcellular location">
    <subcellularLocation>
        <location evidence="2">Cell membrane</location>
        <topology evidence="2">Single-pass membrane protein</topology>
    </subcellularLocation>
</comment>
<comment type="similarity">
    <text evidence="5">Belongs to the Cdh family.</text>
</comment>
<feature type="transmembrane region" description="Helical" evidence="19">
    <location>
        <begin position="9"/>
        <end position="28"/>
    </location>
</feature>
<dbReference type="SUPFAM" id="SSF54197">
    <property type="entry name" value="HIT-like"/>
    <property type="match status" value="1"/>
</dbReference>
<dbReference type="InterPro" id="IPR003763">
    <property type="entry name" value="CDP-diacylglyc_Pase"/>
</dbReference>
<keyword evidence="10 19" id="KW-0812">Transmembrane</keyword>
<comment type="catalytic activity">
    <reaction evidence="1">
        <text>a CDP-1,2-diacyl-sn-glycerol + H2O = a 1,2-diacyl-sn-glycero-3-phosphate + CMP + 2 H(+)</text>
        <dbReference type="Rhea" id="RHEA:15221"/>
        <dbReference type="ChEBI" id="CHEBI:15377"/>
        <dbReference type="ChEBI" id="CHEBI:15378"/>
        <dbReference type="ChEBI" id="CHEBI:58332"/>
        <dbReference type="ChEBI" id="CHEBI:58608"/>
        <dbReference type="ChEBI" id="CHEBI:60377"/>
        <dbReference type="EC" id="3.6.1.26"/>
    </reaction>
</comment>
<evidence type="ECO:0000256" key="9">
    <source>
        <dbReference type="ARBA" id="ARBA00022516"/>
    </source>
</evidence>
<evidence type="ECO:0000256" key="1">
    <source>
        <dbReference type="ARBA" id="ARBA00001007"/>
    </source>
</evidence>
<evidence type="ECO:0000256" key="18">
    <source>
        <dbReference type="ARBA" id="ARBA00032892"/>
    </source>
</evidence>
<dbReference type="Pfam" id="PF02611">
    <property type="entry name" value="CDH"/>
    <property type="match status" value="1"/>
</dbReference>
<evidence type="ECO:0000256" key="12">
    <source>
        <dbReference type="ARBA" id="ARBA00022989"/>
    </source>
</evidence>
<keyword evidence="14 19" id="KW-0472">Membrane</keyword>
<comment type="pathway">
    <text evidence="4">Lipid metabolism.</text>
</comment>
<dbReference type="EC" id="3.6.1.26" evidence="6"/>
<dbReference type="Gene3D" id="3.30.428.30">
    <property type="entry name" value="HIT family - CDH-like"/>
    <property type="match status" value="1"/>
</dbReference>
<keyword evidence="15" id="KW-0594">Phospholipid biosynthesis</keyword>
<keyword evidence="8" id="KW-1003">Cell membrane</keyword>
<evidence type="ECO:0000256" key="14">
    <source>
        <dbReference type="ARBA" id="ARBA00023136"/>
    </source>
</evidence>
<evidence type="ECO:0000256" key="10">
    <source>
        <dbReference type="ARBA" id="ARBA00022692"/>
    </source>
</evidence>
<keyword evidence="16" id="KW-1208">Phospholipid metabolism</keyword>
<reference evidence="20 21" key="1">
    <citation type="submission" date="2022-12" db="EMBL/GenBank/DDBJ databases">
        <title>Complete genome sequencing of Dickeya lacustris type strain LMG30899.</title>
        <authorList>
            <person name="Dobhal S."/>
            <person name="Arizala D."/>
            <person name="Arif M."/>
        </authorList>
    </citation>
    <scope>NUCLEOTIDE SEQUENCE [LARGE SCALE GENOMIC DNA]</scope>
    <source>
        <strain evidence="20 21">LMG30899</strain>
    </source>
</reference>
<name>A0ABY8G6Z0_9GAMM</name>
<comment type="pathway">
    <text evidence="3">Phospholipid metabolism; CDP-diacylglycerol degradation; phosphatidate from CDP-diacylglycerol: step 1/1.</text>
</comment>
<evidence type="ECO:0000256" key="2">
    <source>
        <dbReference type="ARBA" id="ARBA00004162"/>
    </source>
</evidence>